<dbReference type="KEGG" id="maer:DAI18_01590"/>
<protein>
    <submittedName>
        <fullName evidence="1">Uncharacterized protein</fullName>
    </submittedName>
</protein>
<sequence>MTMTLLEKLKHAGAARYPVALGDASLTLRLLSEKDYGAAGLAAHLAFADVELTPTSGELYERHLADLLLAQAVLDPETGKPVFESADQLAETLTREQKVFLLDEYLGFERDYSPTRMSDDAFDALLDEVKKTPQTARLNASSTATLKRLVRCLASQLSN</sequence>
<dbReference type="Proteomes" id="UP000244173">
    <property type="component" value="Chromosome"/>
</dbReference>
<dbReference type="STRING" id="1122240.GCA_000620105_00962"/>
<reference evidence="1 2" key="1">
    <citation type="submission" date="2018-04" db="EMBL/GenBank/DDBJ databases">
        <title>Denitrifier Microvirgula.</title>
        <authorList>
            <person name="Anderson E."/>
            <person name="Jang J."/>
            <person name="Ishii S."/>
        </authorList>
    </citation>
    <scope>NUCLEOTIDE SEQUENCE [LARGE SCALE GENOMIC DNA]</scope>
    <source>
        <strain evidence="1 2">BE2.4</strain>
    </source>
</reference>
<accession>A0A2U3THI5</accession>
<evidence type="ECO:0000313" key="2">
    <source>
        <dbReference type="Proteomes" id="UP000244173"/>
    </source>
</evidence>
<dbReference type="AlphaFoldDB" id="A0A2U3THI5"/>
<evidence type="ECO:0000313" key="1">
    <source>
        <dbReference type="EMBL" id="AVY92878.1"/>
    </source>
</evidence>
<dbReference type="RefSeq" id="WP_107888607.1">
    <property type="nucleotide sequence ID" value="NZ_CP028519.1"/>
</dbReference>
<name>A0A2U3THI5_9NEIS</name>
<proteinExistence type="predicted"/>
<keyword evidence="2" id="KW-1185">Reference proteome</keyword>
<dbReference type="EMBL" id="CP028519">
    <property type="protein sequence ID" value="AVY92878.1"/>
    <property type="molecule type" value="Genomic_DNA"/>
</dbReference>
<organism evidence="1 2">
    <name type="scientific">Microvirgula aerodenitrificans</name>
    <dbReference type="NCBI Taxonomy" id="57480"/>
    <lineage>
        <taxon>Bacteria</taxon>
        <taxon>Pseudomonadati</taxon>
        <taxon>Pseudomonadota</taxon>
        <taxon>Betaproteobacteria</taxon>
        <taxon>Neisseriales</taxon>
        <taxon>Aquaspirillaceae</taxon>
        <taxon>Microvirgula</taxon>
    </lineage>
</organism>
<gene>
    <name evidence="1" type="ORF">DAI18_01590</name>
</gene>